<proteinExistence type="predicted"/>
<evidence type="ECO:0000256" key="1">
    <source>
        <dbReference type="SAM" id="MobiDB-lite"/>
    </source>
</evidence>
<evidence type="ECO:0000313" key="3">
    <source>
        <dbReference type="Proteomes" id="UP000800094"/>
    </source>
</evidence>
<keyword evidence="3" id="KW-1185">Reference proteome</keyword>
<evidence type="ECO:0000313" key="2">
    <source>
        <dbReference type="EMBL" id="KAF2246641.1"/>
    </source>
</evidence>
<feature type="region of interest" description="Disordered" evidence="1">
    <location>
        <begin position="67"/>
        <end position="97"/>
    </location>
</feature>
<name>A0A6A6I8E7_9PLEO</name>
<organism evidence="2 3">
    <name type="scientific">Trematosphaeria pertusa</name>
    <dbReference type="NCBI Taxonomy" id="390896"/>
    <lineage>
        <taxon>Eukaryota</taxon>
        <taxon>Fungi</taxon>
        <taxon>Dikarya</taxon>
        <taxon>Ascomycota</taxon>
        <taxon>Pezizomycotina</taxon>
        <taxon>Dothideomycetes</taxon>
        <taxon>Pleosporomycetidae</taxon>
        <taxon>Pleosporales</taxon>
        <taxon>Massarineae</taxon>
        <taxon>Trematosphaeriaceae</taxon>
        <taxon>Trematosphaeria</taxon>
    </lineage>
</organism>
<protein>
    <submittedName>
        <fullName evidence="2">Uncharacterized protein</fullName>
    </submittedName>
</protein>
<sequence length="97" mass="10009">MSPTTSCPKPQHDTAQTPAAVLTAAERGQVTLSCLPSNPWAVTPGVYARPDGSAVHIGGREQFWDKRKGMANGGGNGVGGGPALEHNEMKGEVEKGV</sequence>
<dbReference type="Proteomes" id="UP000800094">
    <property type="component" value="Unassembled WGS sequence"/>
</dbReference>
<dbReference type="AlphaFoldDB" id="A0A6A6I8E7"/>
<feature type="compositionally biased region" description="Basic and acidic residues" evidence="1">
    <location>
        <begin position="85"/>
        <end position="97"/>
    </location>
</feature>
<dbReference type="EMBL" id="ML987198">
    <property type="protein sequence ID" value="KAF2246641.1"/>
    <property type="molecule type" value="Genomic_DNA"/>
</dbReference>
<dbReference type="RefSeq" id="XP_033681645.1">
    <property type="nucleotide sequence ID" value="XM_033833599.1"/>
</dbReference>
<accession>A0A6A6I8E7</accession>
<gene>
    <name evidence="2" type="ORF">BU26DRAFT_566993</name>
</gene>
<reference evidence="2" key="1">
    <citation type="journal article" date="2020" name="Stud. Mycol.">
        <title>101 Dothideomycetes genomes: a test case for predicting lifestyles and emergence of pathogens.</title>
        <authorList>
            <person name="Haridas S."/>
            <person name="Albert R."/>
            <person name="Binder M."/>
            <person name="Bloem J."/>
            <person name="Labutti K."/>
            <person name="Salamov A."/>
            <person name="Andreopoulos B."/>
            <person name="Baker S."/>
            <person name="Barry K."/>
            <person name="Bills G."/>
            <person name="Bluhm B."/>
            <person name="Cannon C."/>
            <person name="Castanera R."/>
            <person name="Culley D."/>
            <person name="Daum C."/>
            <person name="Ezra D."/>
            <person name="Gonzalez J."/>
            <person name="Henrissat B."/>
            <person name="Kuo A."/>
            <person name="Liang C."/>
            <person name="Lipzen A."/>
            <person name="Lutzoni F."/>
            <person name="Magnuson J."/>
            <person name="Mondo S."/>
            <person name="Nolan M."/>
            <person name="Ohm R."/>
            <person name="Pangilinan J."/>
            <person name="Park H.-J."/>
            <person name="Ramirez L."/>
            <person name="Alfaro M."/>
            <person name="Sun H."/>
            <person name="Tritt A."/>
            <person name="Yoshinaga Y."/>
            <person name="Zwiers L.-H."/>
            <person name="Turgeon B."/>
            <person name="Goodwin S."/>
            <person name="Spatafora J."/>
            <person name="Crous P."/>
            <person name="Grigoriev I."/>
        </authorList>
    </citation>
    <scope>NUCLEOTIDE SEQUENCE</scope>
    <source>
        <strain evidence="2">CBS 122368</strain>
    </source>
</reference>
<feature type="compositionally biased region" description="Gly residues" evidence="1">
    <location>
        <begin position="71"/>
        <end position="82"/>
    </location>
</feature>
<dbReference type="GeneID" id="54586929"/>
<dbReference type="OrthoDB" id="10558978at2759"/>